<reference evidence="2 3" key="1">
    <citation type="submission" date="2017-03" db="EMBL/GenBank/DDBJ databases">
        <title>WGS assembly of Porphyra umbilicalis.</title>
        <authorList>
            <person name="Brawley S.H."/>
            <person name="Blouin N.A."/>
            <person name="Ficko-Blean E."/>
            <person name="Wheeler G.L."/>
            <person name="Lohr M."/>
            <person name="Goodson H.V."/>
            <person name="Jenkins J.W."/>
            <person name="Blaby-Haas C.E."/>
            <person name="Helliwell K.E."/>
            <person name="Chan C."/>
            <person name="Marriage T."/>
            <person name="Bhattacharya D."/>
            <person name="Klein A.S."/>
            <person name="Badis Y."/>
            <person name="Brodie J."/>
            <person name="Cao Y."/>
            <person name="Collen J."/>
            <person name="Dittami S.M."/>
            <person name="Gachon C.M."/>
            <person name="Green B.R."/>
            <person name="Karpowicz S."/>
            <person name="Kim J.W."/>
            <person name="Kudahl U."/>
            <person name="Lin S."/>
            <person name="Michel G."/>
            <person name="Mittag M."/>
            <person name="Olson B.J."/>
            <person name="Pangilinan J."/>
            <person name="Peng Y."/>
            <person name="Qiu H."/>
            <person name="Shu S."/>
            <person name="Singer J.T."/>
            <person name="Smith A.G."/>
            <person name="Sprecher B.N."/>
            <person name="Wagner V."/>
            <person name="Wang W."/>
            <person name="Wang Z.-Y."/>
            <person name="Yan J."/>
            <person name="Yarish C."/>
            <person name="Zoeuner-Riek S."/>
            <person name="Zhuang Y."/>
            <person name="Zou Y."/>
            <person name="Lindquist E.A."/>
            <person name="Grimwood J."/>
            <person name="Barry K."/>
            <person name="Rokhsar D.S."/>
            <person name="Schmutz J."/>
            <person name="Stiller J.W."/>
            <person name="Grossman A.R."/>
            <person name="Prochnik S.E."/>
        </authorList>
    </citation>
    <scope>NUCLEOTIDE SEQUENCE [LARGE SCALE GENOMIC DNA]</scope>
    <source>
        <strain evidence="2">4086291</strain>
    </source>
</reference>
<feature type="compositionally biased region" description="Low complexity" evidence="1">
    <location>
        <begin position="125"/>
        <end position="140"/>
    </location>
</feature>
<feature type="compositionally biased region" description="Low complexity" evidence="1">
    <location>
        <begin position="13"/>
        <end position="25"/>
    </location>
</feature>
<feature type="region of interest" description="Disordered" evidence="1">
    <location>
        <begin position="186"/>
        <end position="252"/>
    </location>
</feature>
<dbReference type="AlphaFoldDB" id="A0A1X6P8Y3"/>
<dbReference type="EMBL" id="KV918840">
    <property type="protein sequence ID" value="OSX77359.1"/>
    <property type="molecule type" value="Genomic_DNA"/>
</dbReference>
<sequence>MPSPTNAHVAVTPPSAKGKGKRPAAAGLAFSGTATVGRWTPSPPSAFMATEAVAGSAAGARAGASIAPRPAVRSGPSNLVCAPAPGRPAGPSGDPSLTAAGSSAVAATLGLSVVPAGVSLRPVRGTARRATTPTAATLRTQPGRGPERPVVLSVRRRTHKVPTLRVIELMTGPDMAEDRRTAVLGARASLPTSTPQVSLGSTGRVTTPSPTGGGGGLASLRPAPTPPSPDGGDQSAETPSQSPRGDLGDSARRPTAAIVEGVDMQPPVLPVIGSTTVGAATAPASGAAGPRAGARLATRAYPDPDGSDVQFPMTATAQATVDPLAAALGPGARGERPAHILERAIFGATRSVRIDVSAMEAAVSEMKDTLVGLKTKLDASMQLSQQTLGRLSAVEKTVLDSVKSAVALGKLGSAGVDDDESAKKENLLKLVTKAYREVLIDDFATAVKTVLVFSSSDDNWDTLVVSAESVQKEGMQKAEQWLKSFIRRSSRKNPTIFANVRVSLLAMRVKPHLHQMWTDIIVATYFESLDVELKNLTKEMAVTLLTDDAFYLTANGRKACLDALSKLFVSVGASGRIKQPQGPTGERVISATLGHVAFVVTKVRNVLEIAADIRTSTRGGAIGDGHFPLWVAEVRRLLPTQASDTEPRSGLVLVDGADPTRGLPQF</sequence>
<accession>A0A1X6P8Y3</accession>
<gene>
    <name evidence="2" type="ORF">BU14_0151s0001</name>
</gene>
<keyword evidence="3" id="KW-1185">Reference proteome</keyword>
<organism evidence="2 3">
    <name type="scientific">Porphyra umbilicalis</name>
    <name type="common">Purple laver</name>
    <name type="synonym">Red alga</name>
    <dbReference type="NCBI Taxonomy" id="2786"/>
    <lineage>
        <taxon>Eukaryota</taxon>
        <taxon>Rhodophyta</taxon>
        <taxon>Bangiophyceae</taxon>
        <taxon>Bangiales</taxon>
        <taxon>Bangiaceae</taxon>
        <taxon>Porphyra</taxon>
    </lineage>
</organism>
<feature type="region of interest" description="Disordered" evidence="1">
    <location>
        <begin position="1"/>
        <end position="25"/>
    </location>
</feature>
<protein>
    <submittedName>
        <fullName evidence="2">Uncharacterized protein</fullName>
    </submittedName>
</protein>
<feature type="compositionally biased region" description="Low complexity" evidence="1">
    <location>
        <begin position="82"/>
        <end position="95"/>
    </location>
</feature>
<feature type="region of interest" description="Disordered" evidence="1">
    <location>
        <begin position="125"/>
        <end position="148"/>
    </location>
</feature>
<feature type="region of interest" description="Disordered" evidence="1">
    <location>
        <begin position="67"/>
        <end position="98"/>
    </location>
</feature>
<dbReference type="Proteomes" id="UP000218209">
    <property type="component" value="Unassembled WGS sequence"/>
</dbReference>
<feature type="compositionally biased region" description="Low complexity" evidence="1">
    <location>
        <begin position="200"/>
        <end position="210"/>
    </location>
</feature>
<feature type="compositionally biased region" description="Polar residues" evidence="1">
    <location>
        <begin position="190"/>
        <end position="199"/>
    </location>
</feature>
<evidence type="ECO:0000256" key="1">
    <source>
        <dbReference type="SAM" id="MobiDB-lite"/>
    </source>
</evidence>
<evidence type="ECO:0000313" key="2">
    <source>
        <dbReference type="EMBL" id="OSX77359.1"/>
    </source>
</evidence>
<evidence type="ECO:0000313" key="3">
    <source>
        <dbReference type="Proteomes" id="UP000218209"/>
    </source>
</evidence>
<name>A0A1X6P8Y3_PORUM</name>
<proteinExistence type="predicted"/>